<evidence type="ECO:0000313" key="2">
    <source>
        <dbReference type="Proteomes" id="UP000186744"/>
    </source>
</evidence>
<dbReference type="EMBL" id="FTOL01000002">
    <property type="protein sequence ID" value="SIS82073.1"/>
    <property type="molecule type" value="Genomic_DNA"/>
</dbReference>
<evidence type="ECO:0000313" key="1">
    <source>
        <dbReference type="EMBL" id="SIS82073.1"/>
    </source>
</evidence>
<reference evidence="2" key="1">
    <citation type="submission" date="2017-01" db="EMBL/GenBank/DDBJ databases">
        <authorList>
            <person name="Varghese N."/>
            <person name="Submissions S."/>
        </authorList>
    </citation>
    <scope>NUCLEOTIDE SEQUENCE [LARGE SCALE GENOMIC DNA]</scope>
    <source>
        <strain evidence="2">DSM 18017</strain>
    </source>
</reference>
<organism evidence="1 2">
    <name type="scientific">Chryseobacterium ureilyticum</name>
    <dbReference type="NCBI Taxonomy" id="373668"/>
    <lineage>
        <taxon>Bacteria</taxon>
        <taxon>Pseudomonadati</taxon>
        <taxon>Bacteroidota</taxon>
        <taxon>Flavobacteriia</taxon>
        <taxon>Flavobacteriales</taxon>
        <taxon>Weeksellaceae</taxon>
        <taxon>Chryseobacterium group</taxon>
        <taxon>Chryseobacterium</taxon>
    </lineage>
</organism>
<dbReference type="AlphaFoldDB" id="A0A1N7M7S8"/>
<sequence>MLFKTKEMKNMVLKNIEKIEISVLCLQNKGVRNKYYNWKFYFNE</sequence>
<accession>A0A1N7M7S8</accession>
<gene>
    <name evidence="1" type="ORF">SAMN05421786_102343</name>
</gene>
<protein>
    <submittedName>
        <fullName evidence="1">Uncharacterized protein</fullName>
    </submittedName>
</protein>
<keyword evidence="2" id="KW-1185">Reference proteome</keyword>
<dbReference type="STRING" id="373668.SAMN05421786_102343"/>
<name>A0A1N7M7S8_9FLAO</name>
<proteinExistence type="predicted"/>
<dbReference type="Proteomes" id="UP000186744">
    <property type="component" value="Unassembled WGS sequence"/>
</dbReference>